<keyword evidence="3" id="KW-1185">Reference proteome</keyword>
<gene>
    <name evidence="2" type="ORF">SAMN04488564_106484</name>
</gene>
<name>A0A1I6EZK3_9PSEU</name>
<evidence type="ECO:0000313" key="3">
    <source>
        <dbReference type="Proteomes" id="UP000198583"/>
    </source>
</evidence>
<organism evidence="2 3">
    <name type="scientific">Lentzea waywayandensis</name>
    <dbReference type="NCBI Taxonomy" id="84724"/>
    <lineage>
        <taxon>Bacteria</taxon>
        <taxon>Bacillati</taxon>
        <taxon>Actinomycetota</taxon>
        <taxon>Actinomycetes</taxon>
        <taxon>Pseudonocardiales</taxon>
        <taxon>Pseudonocardiaceae</taxon>
        <taxon>Lentzea</taxon>
    </lineage>
</organism>
<protein>
    <submittedName>
        <fullName evidence="2">Uncharacterized protein</fullName>
    </submittedName>
</protein>
<feature type="compositionally biased region" description="Basic and acidic residues" evidence="1">
    <location>
        <begin position="423"/>
        <end position="441"/>
    </location>
</feature>
<reference evidence="3" key="1">
    <citation type="submission" date="2016-10" db="EMBL/GenBank/DDBJ databases">
        <authorList>
            <person name="Varghese N."/>
            <person name="Submissions S."/>
        </authorList>
    </citation>
    <scope>NUCLEOTIDE SEQUENCE [LARGE SCALE GENOMIC DNA]</scope>
    <source>
        <strain evidence="3">DSM 44232</strain>
    </source>
</reference>
<sequence>MVFDLIRQSNGEPESIYWKKAASLLIFREPAEFCLGVAEGTPFGSGSGAGLQKDMLDGVRTAVGLGMYKIAHMETISLFQGGMGFDRISDSACNILKSFFIDYTQDVCRRHNVETERIRVENASWSSEFFRWESKIVELPTNTITYLRKGQARQKKIATLLTPERFLRELPVAEPNGFWSWSWANHGGELRNDFNFDVARNVARNVKARLARQHPDIVALYLQHLEEVEKKPYPIGEDPKALVKWYAQGAKLIRKGEDAVLPDSSDQFNDFVRSLVEVYRQAIEHTDSWLLLWNGAVPHAERVAQVLFRSMVIHYCRANGVEMSSEANAGRGPVDFKFSGWSGRALIEMKLVKSSKIWDGILAQLPEYQNAEGVEFGLYVAIAFTDDDYSDSVRNKLNEAARLASEYYNMNIEAVLIDGRRKDSASKLKNRELSDQLHRGSEEEESEDQ</sequence>
<evidence type="ECO:0000256" key="1">
    <source>
        <dbReference type="SAM" id="MobiDB-lite"/>
    </source>
</evidence>
<accession>A0A1I6EZK3</accession>
<dbReference type="Proteomes" id="UP000198583">
    <property type="component" value="Unassembled WGS sequence"/>
</dbReference>
<dbReference type="AlphaFoldDB" id="A0A1I6EZK3"/>
<evidence type="ECO:0000313" key="2">
    <source>
        <dbReference type="EMBL" id="SFR23123.1"/>
    </source>
</evidence>
<dbReference type="EMBL" id="FOYL01000006">
    <property type="protein sequence ID" value="SFR23123.1"/>
    <property type="molecule type" value="Genomic_DNA"/>
</dbReference>
<proteinExistence type="predicted"/>
<feature type="region of interest" description="Disordered" evidence="1">
    <location>
        <begin position="423"/>
        <end position="449"/>
    </location>
</feature>